<dbReference type="CDD" id="cd02042">
    <property type="entry name" value="ParAB_family"/>
    <property type="match status" value="1"/>
</dbReference>
<evidence type="ECO:0000313" key="3">
    <source>
        <dbReference type="Proteomes" id="UP000662914"/>
    </source>
</evidence>
<dbReference type="Proteomes" id="UP000662914">
    <property type="component" value="Chromosome"/>
</dbReference>
<sequence length="254" mass="27823">MARIAVFNQKGGVGKTTTALNLAAAMARQKQPVLLVDLDPQAHLSAVHGRALGDASGSVFAFYQDGRPLAELQIDWEGIGRLIPAHAELIKVDSVFGKGPTILNRLNQGLNDLGTDQDGRSVVIDCCPFLGVLSLNAVFAADRLLVPISSDFLALRGAMQVERTLQALEPVLKRRVERRYLLTRFDRRRNMSFEIQKRLIEQFGEEVCQTVISENVAVAEAPACNLDVFSHAAMSRGAQDYAALAKELVQMGFY</sequence>
<gene>
    <name evidence="2" type="ORF">DSYM_10190</name>
</gene>
<dbReference type="AlphaFoldDB" id="A0A809QY18"/>
<evidence type="ECO:0000259" key="1">
    <source>
        <dbReference type="Pfam" id="PF13614"/>
    </source>
</evidence>
<proteinExistence type="predicted"/>
<dbReference type="PANTHER" id="PTHR13696">
    <property type="entry name" value="P-LOOP CONTAINING NUCLEOSIDE TRIPHOSPHATE HYDROLASE"/>
    <property type="match status" value="1"/>
</dbReference>
<organism evidence="2 3">
    <name type="scientific">Candidatus Desulfobacillus denitrificans</name>
    <dbReference type="NCBI Taxonomy" id="2608985"/>
    <lineage>
        <taxon>Bacteria</taxon>
        <taxon>Pseudomonadati</taxon>
        <taxon>Pseudomonadota</taxon>
        <taxon>Betaproteobacteria</taxon>
        <taxon>Candidatus Desulfobacillus</taxon>
    </lineage>
</organism>
<dbReference type="InterPro" id="IPR027417">
    <property type="entry name" value="P-loop_NTPase"/>
</dbReference>
<name>A0A809QY18_9PROT</name>
<dbReference type="InterPro" id="IPR050678">
    <property type="entry name" value="DNA_Partitioning_ATPase"/>
</dbReference>
<dbReference type="Pfam" id="PF13614">
    <property type="entry name" value="AAA_31"/>
    <property type="match status" value="1"/>
</dbReference>
<dbReference type="EMBL" id="AP021857">
    <property type="protein sequence ID" value="BBO20320.1"/>
    <property type="molecule type" value="Genomic_DNA"/>
</dbReference>
<accession>A0A809QY18</accession>
<dbReference type="PIRSF" id="PIRSF009320">
    <property type="entry name" value="Nuc_binding_HP_1000"/>
    <property type="match status" value="1"/>
</dbReference>
<feature type="domain" description="AAA" evidence="1">
    <location>
        <begin position="3"/>
        <end position="174"/>
    </location>
</feature>
<dbReference type="InterPro" id="IPR025669">
    <property type="entry name" value="AAA_dom"/>
</dbReference>
<dbReference type="SUPFAM" id="SSF52540">
    <property type="entry name" value="P-loop containing nucleoside triphosphate hydrolases"/>
    <property type="match status" value="1"/>
</dbReference>
<dbReference type="PANTHER" id="PTHR13696:SF69">
    <property type="entry name" value="PLASMID PARTITIONING PROTEIN-RELATED"/>
    <property type="match status" value="1"/>
</dbReference>
<evidence type="ECO:0000313" key="2">
    <source>
        <dbReference type="EMBL" id="BBO20320.1"/>
    </source>
</evidence>
<protein>
    <submittedName>
        <fullName evidence="2">Chromosome partitioning protein</fullName>
    </submittedName>
</protein>
<dbReference type="Gene3D" id="3.40.50.300">
    <property type="entry name" value="P-loop containing nucleotide triphosphate hydrolases"/>
    <property type="match status" value="1"/>
</dbReference>
<dbReference type="KEGG" id="ddz:DSYM_10190"/>
<reference evidence="2" key="1">
    <citation type="journal article" name="DNA Res.">
        <title>The physiological potential of anammox bacteria as revealed by their core genome structure.</title>
        <authorList>
            <person name="Okubo T."/>
            <person name="Toyoda A."/>
            <person name="Fukuhara K."/>
            <person name="Uchiyama I."/>
            <person name="Harigaya Y."/>
            <person name="Kuroiwa M."/>
            <person name="Suzuki T."/>
            <person name="Murakami Y."/>
            <person name="Suwa Y."/>
            <person name="Takami H."/>
        </authorList>
    </citation>
    <scope>NUCLEOTIDE SEQUENCE</scope>
    <source>
        <strain evidence="2">317325-3</strain>
    </source>
</reference>